<dbReference type="EMBL" id="CAFBPF010000193">
    <property type="protein sequence ID" value="CAB5022094.1"/>
    <property type="molecule type" value="Genomic_DNA"/>
</dbReference>
<dbReference type="EMBL" id="CAFBNL010000027">
    <property type="protein sequence ID" value="CAB4950303.1"/>
    <property type="molecule type" value="Genomic_DNA"/>
</dbReference>
<dbReference type="EMBL" id="CAEZWM010000095">
    <property type="protein sequence ID" value="CAB4659031.1"/>
    <property type="molecule type" value="Genomic_DNA"/>
</dbReference>
<evidence type="ECO:0000313" key="2">
    <source>
        <dbReference type="EMBL" id="CAB4950303.1"/>
    </source>
</evidence>
<protein>
    <submittedName>
        <fullName evidence="1">Unannotated protein</fullName>
    </submittedName>
</protein>
<organism evidence="1">
    <name type="scientific">freshwater metagenome</name>
    <dbReference type="NCBI Taxonomy" id="449393"/>
    <lineage>
        <taxon>unclassified sequences</taxon>
        <taxon>metagenomes</taxon>
        <taxon>ecological metagenomes</taxon>
    </lineage>
</organism>
<name>A0A6J6LB87_9ZZZZ</name>
<accession>A0A6J6LB87</accession>
<dbReference type="AlphaFoldDB" id="A0A6J6LB87"/>
<sequence>MNHLRIAKYDVLKGTSKEVAEVATGPGGILDIYRSMPGFQAYSLLEIDAITVMGITAWETHEEAEAATRAAAEWVATHLEGRIHRTSNEIGDSLFWEGTMKK</sequence>
<evidence type="ECO:0000313" key="1">
    <source>
        <dbReference type="EMBL" id="CAB4659031.1"/>
    </source>
</evidence>
<proteinExistence type="predicted"/>
<gene>
    <name evidence="1" type="ORF">UFOPK2242_00847</name>
    <name evidence="2" type="ORF">UFOPK3789_00637</name>
    <name evidence="3" type="ORF">UFOPK4071_01289</name>
</gene>
<reference evidence="1" key="1">
    <citation type="submission" date="2020-05" db="EMBL/GenBank/DDBJ databases">
        <authorList>
            <person name="Chiriac C."/>
            <person name="Salcher M."/>
            <person name="Ghai R."/>
            <person name="Kavagutti S V."/>
        </authorList>
    </citation>
    <scope>NUCLEOTIDE SEQUENCE</scope>
</reference>
<evidence type="ECO:0000313" key="3">
    <source>
        <dbReference type="EMBL" id="CAB5022094.1"/>
    </source>
</evidence>